<dbReference type="PROSITE" id="PS01186">
    <property type="entry name" value="EGF_2"/>
    <property type="match status" value="1"/>
</dbReference>
<accession>A0A8D2DQ57</accession>
<dbReference type="SUPFAM" id="SSF55486">
    <property type="entry name" value="Metalloproteases ('zincins'), catalytic domain"/>
    <property type="match status" value="1"/>
</dbReference>
<dbReference type="Proteomes" id="UP000694564">
    <property type="component" value="Chromosome 5"/>
</dbReference>
<dbReference type="Ensembl" id="ENSSVLT00005031229.1">
    <property type="protein sequence ID" value="ENSSVLP00005028099.1"/>
    <property type="gene ID" value="ENSSVLG00005022023.1"/>
</dbReference>
<dbReference type="InterPro" id="IPR006586">
    <property type="entry name" value="ADAM_Cys-rich"/>
</dbReference>
<keyword evidence="3" id="KW-0812">Transmembrane</keyword>
<evidence type="ECO:0000256" key="3">
    <source>
        <dbReference type="ARBA" id="ARBA00022692"/>
    </source>
</evidence>
<dbReference type="PROSITE" id="PS50026">
    <property type="entry name" value="EGF_3"/>
    <property type="match status" value="1"/>
</dbReference>
<dbReference type="AlphaFoldDB" id="A0A8D2DQ57"/>
<evidence type="ECO:0000256" key="2">
    <source>
        <dbReference type="ARBA" id="ARBA00022536"/>
    </source>
</evidence>
<evidence type="ECO:0000256" key="1">
    <source>
        <dbReference type="ARBA" id="ARBA00004167"/>
    </source>
</evidence>
<dbReference type="InterPro" id="IPR000742">
    <property type="entry name" value="EGF"/>
</dbReference>
<keyword evidence="5" id="KW-0472">Membrane</keyword>
<feature type="disulfide bond" evidence="7">
    <location>
        <begin position="344"/>
        <end position="353"/>
    </location>
</feature>
<dbReference type="SMART" id="SM00608">
    <property type="entry name" value="ACR"/>
    <property type="match status" value="1"/>
</dbReference>
<name>A0A8D2DQ57_SCIVU</name>
<evidence type="ECO:0000256" key="4">
    <source>
        <dbReference type="ARBA" id="ARBA00022989"/>
    </source>
</evidence>
<dbReference type="GO" id="GO:0004222">
    <property type="term" value="F:metalloendopeptidase activity"/>
    <property type="evidence" value="ECO:0007669"/>
    <property type="project" value="InterPro"/>
</dbReference>
<dbReference type="Pfam" id="PF08516">
    <property type="entry name" value="ADAM_CR"/>
    <property type="match status" value="1"/>
</dbReference>
<comment type="subcellular location">
    <subcellularLocation>
        <location evidence="1">Membrane</location>
        <topology evidence="1">Single-pass membrane protein</topology>
    </subcellularLocation>
</comment>
<dbReference type="PANTHER" id="PTHR11905:SF28">
    <property type="entry name" value="DISINTEGRIN AND METALLOPROTEINASE DOMAIN-CONTAINING PROTEIN 5"/>
    <property type="match status" value="1"/>
</dbReference>
<dbReference type="InterPro" id="IPR024079">
    <property type="entry name" value="MetalloPept_cat_dom_sf"/>
</dbReference>
<dbReference type="InterPro" id="IPR036436">
    <property type="entry name" value="Disintegrin_dom_sf"/>
</dbReference>
<evidence type="ECO:0000256" key="6">
    <source>
        <dbReference type="ARBA" id="ARBA00038664"/>
    </source>
</evidence>
<proteinExistence type="predicted"/>
<dbReference type="SUPFAM" id="SSF57552">
    <property type="entry name" value="Blood coagulation inhibitor (disintegrin)"/>
    <property type="match status" value="1"/>
</dbReference>
<dbReference type="Gene3D" id="3.40.390.10">
    <property type="entry name" value="Collagenase (Catalytic Domain)"/>
    <property type="match status" value="1"/>
</dbReference>
<feature type="domain" description="EGF-like" evidence="8">
    <location>
        <begin position="320"/>
        <end position="354"/>
    </location>
</feature>
<keyword evidence="4" id="KW-1133">Transmembrane helix</keyword>
<comment type="caution">
    <text evidence="7">Lacks conserved residue(s) required for the propagation of feature annotation.</text>
</comment>
<dbReference type="GeneTree" id="ENSGT00940000162784"/>
<dbReference type="GO" id="GO:0007155">
    <property type="term" value="P:cell adhesion"/>
    <property type="evidence" value="ECO:0007669"/>
    <property type="project" value="TreeGrafter"/>
</dbReference>
<evidence type="ECO:0000259" key="10">
    <source>
        <dbReference type="PROSITE" id="PS50215"/>
    </source>
</evidence>
<evidence type="ECO:0000256" key="7">
    <source>
        <dbReference type="PROSITE-ProRule" id="PRU00076"/>
    </source>
</evidence>
<dbReference type="PROSITE" id="PS50215">
    <property type="entry name" value="ADAM_MEPRO"/>
    <property type="match status" value="1"/>
</dbReference>
<reference evidence="11" key="2">
    <citation type="submission" date="2025-09" db="UniProtKB">
        <authorList>
            <consortium name="Ensembl"/>
        </authorList>
    </citation>
    <scope>IDENTIFICATION</scope>
</reference>
<keyword evidence="12" id="KW-1185">Reference proteome</keyword>
<evidence type="ECO:0000313" key="12">
    <source>
        <dbReference type="Proteomes" id="UP000694564"/>
    </source>
</evidence>
<dbReference type="Gene3D" id="4.10.70.10">
    <property type="entry name" value="Disintegrin domain"/>
    <property type="match status" value="1"/>
</dbReference>
<evidence type="ECO:0000259" key="8">
    <source>
        <dbReference type="PROSITE" id="PS50026"/>
    </source>
</evidence>
<organism evidence="11 12">
    <name type="scientific">Sciurus vulgaris</name>
    <name type="common">Eurasian red squirrel</name>
    <dbReference type="NCBI Taxonomy" id="55149"/>
    <lineage>
        <taxon>Eukaryota</taxon>
        <taxon>Metazoa</taxon>
        <taxon>Chordata</taxon>
        <taxon>Craniata</taxon>
        <taxon>Vertebrata</taxon>
        <taxon>Euteleostomi</taxon>
        <taxon>Mammalia</taxon>
        <taxon>Eutheria</taxon>
        <taxon>Euarchontoglires</taxon>
        <taxon>Glires</taxon>
        <taxon>Rodentia</taxon>
        <taxon>Sciuromorpha</taxon>
        <taxon>Sciuridae</taxon>
        <taxon>Sciurinae</taxon>
        <taxon>Sciurini</taxon>
        <taxon>Sciurus</taxon>
    </lineage>
</organism>
<evidence type="ECO:0000256" key="5">
    <source>
        <dbReference type="ARBA" id="ARBA00023136"/>
    </source>
</evidence>
<dbReference type="InterPro" id="IPR001590">
    <property type="entry name" value="Peptidase_M12B"/>
</dbReference>
<dbReference type="InterPro" id="IPR001762">
    <property type="entry name" value="Disintegrin_dom"/>
</dbReference>
<sequence>MGSDIKTVTQKVIDIVGLVNTMLAQLKLTIMLSSIKIWSNKNKISTVGPPENVLFRFLQWKQDNLKFQYTISFLFVFVKHAASIGVTFPGKVCNENYDAGIALNCTHKACCDPSSCSLKGNSECGSGECCTQACKLKPANILCRKSFDKDCDFQEYCNGKEAYCVLDTYARTGQPCSSGTGYCFEGLCRTFDQQCKNLIGGDSTGGSFTCFEEINSRWDRFGNCGGAYCRFGNMLCGKLVCSWPHKNLIIRPNLSVVYAHVREEICVSTYLTGRSPPLDTITTYKTYEHRDESFVEDGSMCGPRMFCFRMVCREIRHFVDEEGCHVSRDCGDQGICNNLNHCHCNKGFVPPNCQAKSGEFGSIDDGHMIKMGWCP</sequence>
<reference evidence="11" key="1">
    <citation type="submission" date="2025-08" db="UniProtKB">
        <authorList>
            <consortium name="Ensembl"/>
        </authorList>
    </citation>
    <scope>IDENTIFICATION</scope>
</reference>
<feature type="domain" description="Peptidase M12B" evidence="10">
    <location>
        <begin position="1"/>
        <end position="103"/>
    </location>
</feature>
<dbReference type="Pfam" id="PF01421">
    <property type="entry name" value="Reprolysin"/>
    <property type="match status" value="1"/>
</dbReference>
<evidence type="ECO:0000259" key="9">
    <source>
        <dbReference type="PROSITE" id="PS50214"/>
    </source>
</evidence>
<keyword evidence="2 7" id="KW-0245">EGF-like domain</keyword>
<dbReference type="SMART" id="SM00050">
    <property type="entry name" value="DISIN"/>
    <property type="match status" value="1"/>
</dbReference>
<evidence type="ECO:0000313" key="11">
    <source>
        <dbReference type="Ensembl" id="ENSSVLP00005028099.1"/>
    </source>
</evidence>
<comment type="subunit">
    <text evidence="6">Interacts with TEX101.</text>
</comment>
<dbReference type="GO" id="GO:0007339">
    <property type="term" value="P:binding of sperm to zona pellucida"/>
    <property type="evidence" value="ECO:0007669"/>
    <property type="project" value="TreeGrafter"/>
</dbReference>
<keyword evidence="7" id="KW-1015">Disulfide bond</keyword>
<feature type="domain" description="Disintegrin" evidence="9">
    <location>
        <begin position="94"/>
        <end position="172"/>
    </location>
</feature>
<dbReference type="GO" id="GO:0005886">
    <property type="term" value="C:plasma membrane"/>
    <property type="evidence" value="ECO:0007669"/>
    <property type="project" value="TreeGrafter"/>
</dbReference>
<dbReference type="PROSITE" id="PS50214">
    <property type="entry name" value="DISINTEGRIN_2"/>
    <property type="match status" value="1"/>
</dbReference>
<dbReference type="GO" id="GO:0008584">
    <property type="term" value="P:male gonad development"/>
    <property type="evidence" value="ECO:0007669"/>
    <property type="project" value="TreeGrafter"/>
</dbReference>
<dbReference type="GO" id="GO:0006508">
    <property type="term" value="P:proteolysis"/>
    <property type="evidence" value="ECO:0007669"/>
    <property type="project" value="InterPro"/>
</dbReference>
<protein>
    <submittedName>
        <fullName evidence="11">Uncharacterized protein</fullName>
    </submittedName>
</protein>
<dbReference type="PANTHER" id="PTHR11905">
    <property type="entry name" value="ADAM A DISINTEGRIN AND METALLOPROTEASE DOMAIN"/>
    <property type="match status" value="1"/>
</dbReference>